<sequence length="448" mass="47147">MRLPRPALFAIAALTLLGLALRILAARGGLWLDEAWSAIFARDAGDALHVLLAVRHDNNHILNTLWLQLVGWNAPPLAQRALSVASGTAAIPLAAFLLARRGTAPAIIAATGFALSPLLVTYGSEARGYAPMLLGLLAAIAIVDRWLIRPATPPPAAPLALAIGLGALAHLTIAFGYVAIAGWVMWHRKREALRLMAPAGIALIGVATLLLGGGDLAVGAYQPFALAHWYDGIGELVRFLLGAPERSKAALPPLAAALVAAWAIFVRDRLAAHHLLAILAFPIAVALIQLGNSGAPRYFLVAGMAMLLLLADAIGRLWARGGVMRVAACVALMAFAVGSLATDLALIENRRGDPAKAIDAIVQRSPNGARIMIDHPRDAAVVEIAAAQAGARLAIDTGRCADYLFLSRDGSDPLPRAPVRCGARYRPIVTGHTTGLSGNHWRLYLRDG</sequence>
<feature type="transmembrane region" description="Helical" evidence="1">
    <location>
        <begin position="106"/>
        <end position="123"/>
    </location>
</feature>
<gene>
    <name evidence="2" type="ORF">FBR43_08645</name>
</gene>
<proteinExistence type="predicted"/>
<keyword evidence="1" id="KW-0472">Membrane</keyword>
<feature type="transmembrane region" description="Helical" evidence="1">
    <location>
        <begin position="159"/>
        <end position="186"/>
    </location>
</feature>
<reference evidence="2 3" key="1">
    <citation type="submission" date="2019-04" db="EMBL/GenBank/DDBJ databases">
        <authorList>
            <person name="Yang Y."/>
            <person name="Wei D."/>
        </authorList>
    </citation>
    <scope>NUCLEOTIDE SEQUENCE [LARGE SCALE GENOMIC DNA]</scope>
    <source>
        <strain evidence="2 3">L-1-4w-11</strain>
    </source>
</reference>
<feature type="transmembrane region" description="Helical" evidence="1">
    <location>
        <begin position="249"/>
        <end position="265"/>
    </location>
</feature>
<feature type="transmembrane region" description="Helical" evidence="1">
    <location>
        <begin position="298"/>
        <end position="319"/>
    </location>
</feature>
<dbReference type="OrthoDB" id="8044879at2"/>
<dbReference type="RefSeq" id="WP_136942772.1">
    <property type="nucleotide sequence ID" value="NZ_SWKR01000002.1"/>
</dbReference>
<keyword evidence="3" id="KW-1185">Reference proteome</keyword>
<feature type="transmembrane region" description="Helical" evidence="1">
    <location>
        <begin position="271"/>
        <end position="291"/>
    </location>
</feature>
<dbReference type="Proteomes" id="UP000309138">
    <property type="component" value="Unassembled WGS sequence"/>
</dbReference>
<feature type="transmembrane region" description="Helical" evidence="1">
    <location>
        <begin position="325"/>
        <end position="346"/>
    </location>
</feature>
<name>A0A4U1L3W0_9SPHN</name>
<evidence type="ECO:0000313" key="3">
    <source>
        <dbReference type="Proteomes" id="UP000309138"/>
    </source>
</evidence>
<feature type="transmembrane region" description="Helical" evidence="1">
    <location>
        <begin position="192"/>
        <end position="212"/>
    </location>
</feature>
<accession>A0A4U1L3W0</accession>
<evidence type="ECO:0008006" key="4">
    <source>
        <dbReference type="Google" id="ProtNLM"/>
    </source>
</evidence>
<protein>
    <recommendedName>
        <fullName evidence="4">Glycosyltransferase RgtA/B/C/D-like domain-containing protein</fullName>
    </recommendedName>
</protein>
<comment type="caution">
    <text evidence="2">The sequence shown here is derived from an EMBL/GenBank/DDBJ whole genome shotgun (WGS) entry which is preliminary data.</text>
</comment>
<keyword evidence="1" id="KW-1133">Transmembrane helix</keyword>
<dbReference type="EMBL" id="SWKR01000002">
    <property type="protein sequence ID" value="TKD50825.1"/>
    <property type="molecule type" value="Genomic_DNA"/>
</dbReference>
<dbReference type="AlphaFoldDB" id="A0A4U1L3W0"/>
<evidence type="ECO:0000256" key="1">
    <source>
        <dbReference type="SAM" id="Phobius"/>
    </source>
</evidence>
<evidence type="ECO:0000313" key="2">
    <source>
        <dbReference type="EMBL" id="TKD50825.1"/>
    </source>
</evidence>
<organism evidence="2 3">
    <name type="scientific">Sphingomonas baiyangensis</name>
    <dbReference type="NCBI Taxonomy" id="2572576"/>
    <lineage>
        <taxon>Bacteria</taxon>
        <taxon>Pseudomonadati</taxon>
        <taxon>Pseudomonadota</taxon>
        <taxon>Alphaproteobacteria</taxon>
        <taxon>Sphingomonadales</taxon>
        <taxon>Sphingomonadaceae</taxon>
        <taxon>Sphingomonas</taxon>
    </lineage>
</organism>
<feature type="transmembrane region" description="Helical" evidence="1">
    <location>
        <begin position="129"/>
        <end position="147"/>
    </location>
</feature>
<keyword evidence="1" id="KW-0812">Transmembrane</keyword>